<gene>
    <name evidence="4" type="ORF">HBF26_11855</name>
</gene>
<evidence type="ECO:0000256" key="2">
    <source>
        <dbReference type="SAM" id="SignalP"/>
    </source>
</evidence>
<feature type="signal peptide" evidence="2">
    <location>
        <begin position="1"/>
        <end position="26"/>
    </location>
</feature>
<dbReference type="Gene3D" id="2.40.128.130">
    <property type="entry name" value="Autotransporter beta-domain"/>
    <property type="match status" value="1"/>
</dbReference>
<evidence type="ECO:0000259" key="3">
    <source>
        <dbReference type="PROSITE" id="PS51208"/>
    </source>
</evidence>
<evidence type="ECO:0000313" key="4">
    <source>
        <dbReference type="EMBL" id="NID05584.1"/>
    </source>
</evidence>
<keyword evidence="2" id="KW-0732">Signal</keyword>
<dbReference type="InterPro" id="IPR005546">
    <property type="entry name" value="Autotransporte_beta"/>
</dbReference>
<dbReference type="Proteomes" id="UP001429601">
    <property type="component" value="Unassembled WGS sequence"/>
</dbReference>
<dbReference type="RefSeq" id="WP_167126376.1">
    <property type="nucleotide sequence ID" value="NZ_JAAQQR010000004.1"/>
</dbReference>
<feature type="compositionally biased region" description="Polar residues" evidence="1">
    <location>
        <begin position="187"/>
        <end position="203"/>
    </location>
</feature>
<evidence type="ECO:0000256" key="1">
    <source>
        <dbReference type="SAM" id="MobiDB-lite"/>
    </source>
</evidence>
<evidence type="ECO:0000313" key="5">
    <source>
        <dbReference type="Proteomes" id="UP001429601"/>
    </source>
</evidence>
<dbReference type="Gene3D" id="2.160.20.20">
    <property type="match status" value="1"/>
</dbReference>
<dbReference type="NCBIfam" id="TIGR01414">
    <property type="entry name" value="autotrans_barl"/>
    <property type="match status" value="1"/>
</dbReference>
<feature type="region of interest" description="Disordered" evidence="1">
    <location>
        <begin position="181"/>
        <end position="209"/>
    </location>
</feature>
<name>A0ABX0Q4Y3_9GAMM</name>
<dbReference type="SMART" id="SM00869">
    <property type="entry name" value="Autotransporter"/>
    <property type="match status" value="1"/>
</dbReference>
<dbReference type="Pfam" id="PF18883">
    <property type="entry name" value="AC_1"/>
    <property type="match status" value="1"/>
</dbReference>
<dbReference type="SUPFAM" id="SSF103515">
    <property type="entry name" value="Autotransporter"/>
    <property type="match status" value="1"/>
</dbReference>
<dbReference type="Pfam" id="PF03797">
    <property type="entry name" value="Autotransporter"/>
    <property type="match status" value="1"/>
</dbReference>
<dbReference type="EMBL" id="JAAQQR010000004">
    <property type="protein sequence ID" value="NID05584.1"/>
    <property type="molecule type" value="Genomic_DNA"/>
</dbReference>
<dbReference type="InterPro" id="IPR043990">
    <property type="entry name" value="AC_1"/>
</dbReference>
<proteinExistence type="predicted"/>
<dbReference type="SUPFAM" id="SSF51126">
    <property type="entry name" value="Pectin lyase-like"/>
    <property type="match status" value="1"/>
</dbReference>
<feature type="chain" id="PRO_5045067032" evidence="2">
    <location>
        <begin position="27"/>
        <end position="967"/>
    </location>
</feature>
<accession>A0ABX0Q4Y3</accession>
<keyword evidence="5" id="KW-1185">Reference proteome</keyword>
<dbReference type="InterPro" id="IPR036709">
    <property type="entry name" value="Autotransporte_beta_dom_sf"/>
</dbReference>
<feature type="domain" description="Autotransporter" evidence="3">
    <location>
        <begin position="694"/>
        <end position="967"/>
    </location>
</feature>
<dbReference type="InterPro" id="IPR012332">
    <property type="entry name" value="Autotransporter_pectin_lyase_C"/>
</dbReference>
<reference evidence="4 5" key="1">
    <citation type="journal article" date="2011" name="Curr. Microbiol.">
        <title>Luteibacter jiangsuensis sp. nov.: a methamidophos-degrading bacterium isolated from a methamidophos-manufacturing factory.</title>
        <authorList>
            <person name="Wang L."/>
            <person name="Wang G.L."/>
            <person name="Li S.P."/>
            <person name="Jiang J.D."/>
        </authorList>
    </citation>
    <scope>NUCLEOTIDE SEQUENCE [LARGE SCALE GENOMIC DNA]</scope>
    <source>
        <strain evidence="4 5">CGMCC 1.10133</strain>
    </source>
</reference>
<dbReference type="PROSITE" id="PS51208">
    <property type="entry name" value="AUTOTRANSPORTER"/>
    <property type="match status" value="1"/>
</dbReference>
<dbReference type="InterPro" id="IPR006315">
    <property type="entry name" value="OM_autotransptr_brl_dom"/>
</dbReference>
<sequence>MKPCIPLSRQYLAAFVAAAFSPLAAAADSLPIVVNGDIRTIPSGTYTYTADSVVGLTVLGGGRAFGRDIEIATSGGLGNAVDISGPNSFVELIGGALNTKGDGALAVRATNTGMSGLLLQNVGVVTEGAGARGIQLDRASGKLRAGSVETSGHNAVGVEVRTTGSVSLEGTSVVTRGDEAQGVRVDQGSSMESDGATVHTSGRGSHGVLIGQGNATATLVRTEVATRGPYANAIHANQGSGLVTVTANSRVRTEGLESIAVIAHDGAPVAVRDSFLETLGRNSHAVFNHGSFVSVENADVATGGYNAHGVFARGGQYAGKVPFIDVRNSRIVTHGMFGNGAVASTGARVSLVDTTIRTTGDAGHGVYVTQAELTSRDTTISTEGQDAYGAIVKNRGSLVIDGGSVSSAHAAALGLHDPGSIHITGGAVLSGGNGAFAEVDPDSTDAFTIVLDGKSQALGDIRLSPSSKAPASGDPKLSLSIKGHAVWSGASSIVRDLSIEDGGTWIVTADSRVAGLRNDHGVIAFHPATPGAFGTLTITGDYAGEQGLFRMRSRLGDDTSPTDRIHVMGNTSGTSFISVDALDGAGNDTADGIQLVRVDGRSEGQFKLSGRAVAGAHEYFLHQGSISQPEDGDWYLRSSLSNPILAPEDGENIDDADMTPVPVLRPETGTYRANQTAALDMFQSGPGGGWDDEAENSRGSAWARFQRRHTAFDLGRQVTTTTSSNELTLGSDLLRSGGSVEGHLGIMAAMGQSDTRGTSTVTRYSARGRVKGAAAGVYGGFRTAAGTYLRGWSQYAHFNQRVEGQALANERYGSGALTTSVEAGHRWRRALNRDTDVYLEPQAQLVATRLRGGTHVEANGTRIAPRHASGSTSRLGLRAAARWQTPGGHVASPYVAGSWLRRLGRLDATQFDVTSLAGGVPRNAYALKLGLSIVRNDGWRFWSDVESRFGVRRYRRMAGTVGIRKIW</sequence>
<dbReference type="CDD" id="cd01344">
    <property type="entry name" value="PL2_Passenger_AT"/>
    <property type="match status" value="1"/>
</dbReference>
<comment type="caution">
    <text evidence="4">The sequence shown here is derived from an EMBL/GenBank/DDBJ whole genome shotgun (WGS) entry which is preliminary data.</text>
</comment>
<dbReference type="InterPro" id="IPR011050">
    <property type="entry name" value="Pectin_lyase_fold/virulence"/>
</dbReference>
<organism evidence="4 5">
    <name type="scientific">Luteibacter jiangsuensis</name>
    <dbReference type="NCBI Taxonomy" id="637577"/>
    <lineage>
        <taxon>Bacteria</taxon>
        <taxon>Pseudomonadati</taxon>
        <taxon>Pseudomonadota</taxon>
        <taxon>Gammaproteobacteria</taxon>
        <taxon>Lysobacterales</taxon>
        <taxon>Rhodanobacteraceae</taxon>
        <taxon>Luteibacter</taxon>
    </lineage>
</organism>
<protein>
    <submittedName>
        <fullName evidence="4">Autotransporter outer membrane beta-barrel domain-containing protein</fullName>
    </submittedName>
</protein>